<dbReference type="AlphaFoldDB" id="A0A1G7L7X6"/>
<dbReference type="OrthoDB" id="645173at2"/>
<keyword evidence="1" id="KW-0812">Transmembrane</keyword>
<evidence type="ECO:0000313" key="4">
    <source>
        <dbReference type="EMBL" id="SDF45652.1"/>
    </source>
</evidence>
<evidence type="ECO:0000259" key="2">
    <source>
        <dbReference type="Pfam" id="PF04773"/>
    </source>
</evidence>
<dbReference type="InterPro" id="IPR012373">
    <property type="entry name" value="Ferrdict_sens_TM"/>
</dbReference>
<dbReference type="PIRSF" id="PIRSF018266">
    <property type="entry name" value="FecR"/>
    <property type="match status" value="1"/>
</dbReference>
<feature type="domain" description="Protein FecR C-terminal" evidence="3">
    <location>
        <begin position="278"/>
        <end position="341"/>
    </location>
</feature>
<dbReference type="Pfam" id="PF04773">
    <property type="entry name" value="FecR"/>
    <property type="match status" value="1"/>
</dbReference>
<dbReference type="Gene3D" id="2.60.120.1440">
    <property type="match status" value="1"/>
</dbReference>
<name>A0A1G7L7X6_9SPHI</name>
<dbReference type="Pfam" id="PF16344">
    <property type="entry name" value="FecR_C"/>
    <property type="match status" value="1"/>
</dbReference>
<proteinExistence type="predicted"/>
<dbReference type="PANTHER" id="PTHR30273">
    <property type="entry name" value="PERIPLASMIC SIGNAL SENSOR AND SIGMA FACTOR ACTIVATOR FECR-RELATED"/>
    <property type="match status" value="1"/>
</dbReference>
<reference evidence="4 5" key="1">
    <citation type="submission" date="2016-10" db="EMBL/GenBank/DDBJ databases">
        <authorList>
            <person name="de Groot N.N."/>
        </authorList>
    </citation>
    <scope>NUCLEOTIDE SEQUENCE [LARGE SCALE GENOMIC DNA]</scope>
    <source>
        <strain evidence="4 5">47C3B</strain>
    </source>
</reference>
<dbReference type="InterPro" id="IPR006860">
    <property type="entry name" value="FecR"/>
</dbReference>
<dbReference type="Gene3D" id="3.55.50.30">
    <property type="match status" value="1"/>
</dbReference>
<gene>
    <name evidence="4" type="ORF">SAMN05216464_11873</name>
</gene>
<dbReference type="PANTHER" id="PTHR30273:SF2">
    <property type="entry name" value="PROTEIN FECR"/>
    <property type="match status" value="1"/>
</dbReference>
<dbReference type="STRING" id="1391627.SAMN05216464_11873"/>
<accession>A0A1G7L7X6</accession>
<evidence type="ECO:0000256" key="1">
    <source>
        <dbReference type="SAM" id="Phobius"/>
    </source>
</evidence>
<dbReference type="EMBL" id="FNAI01000018">
    <property type="protein sequence ID" value="SDF45652.1"/>
    <property type="molecule type" value="Genomic_DNA"/>
</dbReference>
<dbReference type="InterPro" id="IPR032508">
    <property type="entry name" value="FecR_C"/>
</dbReference>
<organism evidence="4 5">
    <name type="scientific">Mucilaginibacter pineti</name>
    <dbReference type="NCBI Taxonomy" id="1391627"/>
    <lineage>
        <taxon>Bacteria</taxon>
        <taxon>Pseudomonadati</taxon>
        <taxon>Bacteroidota</taxon>
        <taxon>Sphingobacteriia</taxon>
        <taxon>Sphingobacteriales</taxon>
        <taxon>Sphingobacteriaceae</taxon>
        <taxon>Mucilaginibacter</taxon>
    </lineage>
</organism>
<feature type="transmembrane region" description="Helical" evidence="1">
    <location>
        <begin position="96"/>
        <end position="116"/>
    </location>
</feature>
<feature type="domain" description="FecR protein" evidence="2">
    <location>
        <begin position="133"/>
        <end position="228"/>
    </location>
</feature>
<sequence>MEDQAYITTLFNKYIAVQCSPDEIKELFKLLNKKENEKLFNLLIGNELSKDTLAPLNAEQEDKAIINVKSVLLSEIRSQVPSKAIKIKSPFRSNNTWLKVAALWLVIGSATMFLLYRHFSDRYDGQIRRHTRQLVTKNGQRKFIQLFDGTKVWLSPSSSLNYADQLINNFREVSLDGEAFFEVAKDKKHPFIIHSGRMQTQVVGTSFNVKSYSKQNIYNVTVVTGIVRVSMLSAKKEKLSEVILKPKEQAVFNNLQATLSDKSVTTFAPVVKKRDGILSYDGIPVPEVVADFRRYYNQSIELENKSATCLCYGEFDTSKPIDIVLRQLAAAVGATVRQTDKGYFLEGGCSDR</sequence>
<protein>
    <submittedName>
        <fullName evidence="4">FecR family protein</fullName>
    </submittedName>
</protein>
<dbReference type="RefSeq" id="WP_091155539.1">
    <property type="nucleotide sequence ID" value="NZ_FNAI01000018.1"/>
</dbReference>
<evidence type="ECO:0000259" key="3">
    <source>
        <dbReference type="Pfam" id="PF16344"/>
    </source>
</evidence>
<dbReference type="GO" id="GO:0016989">
    <property type="term" value="F:sigma factor antagonist activity"/>
    <property type="evidence" value="ECO:0007669"/>
    <property type="project" value="TreeGrafter"/>
</dbReference>
<keyword evidence="1" id="KW-0472">Membrane</keyword>
<keyword evidence="1" id="KW-1133">Transmembrane helix</keyword>
<keyword evidence="5" id="KW-1185">Reference proteome</keyword>
<evidence type="ECO:0000313" key="5">
    <source>
        <dbReference type="Proteomes" id="UP000199072"/>
    </source>
</evidence>
<dbReference type="Proteomes" id="UP000199072">
    <property type="component" value="Unassembled WGS sequence"/>
</dbReference>